<evidence type="ECO:0000256" key="1">
    <source>
        <dbReference type="SAM" id="MobiDB-lite"/>
    </source>
</evidence>
<feature type="non-terminal residue" evidence="3">
    <location>
        <position position="1"/>
    </location>
</feature>
<feature type="region of interest" description="Disordered" evidence="1">
    <location>
        <begin position="65"/>
        <end position="87"/>
    </location>
</feature>
<evidence type="ECO:0000313" key="3">
    <source>
        <dbReference type="EMBL" id="KAJ8961016.1"/>
    </source>
</evidence>
<protein>
    <submittedName>
        <fullName evidence="3">Uncharacterized protein</fullName>
    </submittedName>
</protein>
<dbReference type="EMBL" id="JAPWTJ010003189">
    <property type="protein sequence ID" value="KAJ8961016.1"/>
    <property type="molecule type" value="Genomic_DNA"/>
</dbReference>
<gene>
    <name evidence="3" type="ORF">NQ317_017416</name>
</gene>
<comment type="caution">
    <text evidence="3">The sequence shown here is derived from an EMBL/GenBank/DDBJ whole genome shotgun (WGS) entry which is preliminary data.</text>
</comment>
<feature type="transmembrane region" description="Helical" evidence="2">
    <location>
        <begin position="41"/>
        <end position="59"/>
    </location>
</feature>
<dbReference type="Proteomes" id="UP001162164">
    <property type="component" value="Unassembled WGS sequence"/>
</dbReference>
<accession>A0ABQ9IRN0</accession>
<keyword evidence="2" id="KW-0812">Transmembrane</keyword>
<keyword evidence="2" id="KW-1133">Transmembrane helix</keyword>
<dbReference type="InterPro" id="IPR036397">
    <property type="entry name" value="RNaseH_sf"/>
</dbReference>
<proteinExistence type="predicted"/>
<feature type="compositionally biased region" description="Polar residues" evidence="1">
    <location>
        <begin position="66"/>
        <end position="82"/>
    </location>
</feature>
<keyword evidence="2" id="KW-0472">Membrane</keyword>
<evidence type="ECO:0000256" key="2">
    <source>
        <dbReference type="SAM" id="Phobius"/>
    </source>
</evidence>
<reference evidence="3" key="1">
    <citation type="journal article" date="2023" name="Insect Mol. Biol.">
        <title>Genome sequencing provides insights into the evolution of gene families encoding plant cell wall-degrading enzymes in longhorned beetles.</title>
        <authorList>
            <person name="Shin N.R."/>
            <person name="Okamura Y."/>
            <person name="Kirsch R."/>
            <person name="Pauchet Y."/>
        </authorList>
    </citation>
    <scope>NUCLEOTIDE SEQUENCE</scope>
    <source>
        <strain evidence="3">MMC_N1</strain>
    </source>
</reference>
<keyword evidence="4" id="KW-1185">Reference proteome</keyword>
<dbReference type="Gene3D" id="3.30.420.10">
    <property type="entry name" value="Ribonuclease H-like superfamily/Ribonuclease H"/>
    <property type="match status" value="1"/>
</dbReference>
<name>A0ABQ9IRN0_9CUCU</name>
<evidence type="ECO:0000313" key="4">
    <source>
        <dbReference type="Proteomes" id="UP001162164"/>
    </source>
</evidence>
<sequence length="218" mass="24932">IYNRQPLVYQIKARARNKDSTGIAVCCCRNDQVQSKFYRLTTNYVPGVNLITLVVYFAFRRHRTPENSNSSPLFATPDTNSPPGDKNSKRLLKFHFTPVVCKQNSRISRDTSVKRLETGTEGMCSRLVQRLFPNDKVNRLNFCRQFLEILNNNAQILGKLIMSDEVRSSLSPQWITVWYGVSAFSVVGPYSFKENGRAITVNSVRYSEMLETFVTAEL</sequence>
<organism evidence="3 4">
    <name type="scientific">Molorchus minor</name>
    <dbReference type="NCBI Taxonomy" id="1323400"/>
    <lineage>
        <taxon>Eukaryota</taxon>
        <taxon>Metazoa</taxon>
        <taxon>Ecdysozoa</taxon>
        <taxon>Arthropoda</taxon>
        <taxon>Hexapoda</taxon>
        <taxon>Insecta</taxon>
        <taxon>Pterygota</taxon>
        <taxon>Neoptera</taxon>
        <taxon>Endopterygota</taxon>
        <taxon>Coleoptera</taxon>
        <taxon>Polyphaga</taxon>
        <taxon>Cucujiformia</taxon>
        <taxon>Chrysomeloidea</taxon>
        <taxon>Cerambycidae</taxon>
        <taxon>Lamiinae</taxon>
        <taxon>Monochamini</taxon>
        <taxon>Molorchus</taxon>
    </lineage>
</organism>